<dbReference type="Proteomes" id="UP000248536">
    <property type="component" value="Chromosome"/>
</dbReference>
<sequence length="753" mass="85036">MKKKVNFEGYIIKLLIVILSTKLLSMPNTRFKALSESRTRVHKTIKETGRRSEMFGKNVFNEERMLQFLTKEAFGKVKSAIFQGNKIDRKIADQVAEGMKAWALSMGATHYTHWFQPLTGSTAEKHDAFFDILSDGRAMEKFEGGQLVQQEPDASSFPNGGIRNTFEARGYTAWDPTSPAFIYKTTLCIPTIFVAYTGEALDNKAPLLRALHAVDEAATAVAQYFDKNVRKVHATLGWEQEYFLLDKSLAHSRMDIVMTGRTLLGNPAAKGQQLDDHYFGVIPPRALSFMSDLEKQCTKLGIPVKTRHNEVAPNQFELAPVFEEANLSVDHNLLLMDVMEEVADKHNFTVLFHEKPFAGINGSGKHNNWSLATDTGVNLLSPGSTPMKNLQFLTFFINTIKAVDTYEELLRSSIASASNDHRLGANEAPPSIISIFIGKQLSDVLDELEGVSKGKLSPQEKTELKLNVVGKIPEILLDNTDRNRTSPFAFTGNKFEMRGVGAKTNCAKPMTILNTIVAKQLKDFKKEVDALIDKKSLKKDEAVFNILREYIKTSKRIRFDGDGYGTEWQEEARRRKLSNNKNTPEALQVITSKESIALFKTMDVMNEVELNAHQEVEYEAYVFNVQIEGRVLGEMVYNHIIPAALSYQNLLLENIKGLKEVYGAAHKKVAESQLNILEQLGEHMMEIKKLTDEMTAARKRANGLSTTERKSRAYCNNVKPYFDTIREQSDKIEKLISDELWPFTKYRELLFAK</sequence>
<dbReference type="InterPro" id="IPR027303">
    <property type="entry name" value="Gln_synth_gly_rich_site"/>
</dbReference>
<dbReference type="PROSITE" id="PS51987">
    <property type="entry name" value="GS_CATALYTIC"/>
    <property type="match status" value="1"/>
</dbReference>
<dbReference type="KEGG" id="spon:HME9304_00485"/>
<dbReference type="AlphaFoldDB" id="A0A2Z4LQG9"/>
<keyword evidence="6" id="KW-0436">Ligase</keyword>
<dbReference type="PROSITE" id="PS51986">
    <property type="entry name" value="GS_BETA_GRASP"/>
    <property type="match status" value="1"/>
</dbReference>
<dbReference type="InterPro" id="IPR040577">
    <property type="entry name" value="Gln-synt_C"/>
</dbReference>
<dbReference type="InterPro" id="IPR022147">
    <property type="entry name" value="GSIII_N"/>
</dbReference>
<proteinExistence type="inferred from homology"/>
<dbReference type="Pfam" id="PF12437">
    <property type="entry name" value="GSIII_N"/>
    <property type="match status" value="1"/>
</dbReference>
<evidence type="ECO:0000256" key="2">
    <source>
        <dbReference type="RuleBase" id="RU000384"/>
    </source>
</evidence>
<accession>A0A2Z4LQG9</accession>
<evidence type="ECO:0000313" key="6">
    <source>
        <dbReference type="EMBL" id="AWX43497.1"/>
    </source>
</evidence>
<dbReference type="Pfam" id="PF18318">
    <property type="entry name" value="Gln-synt_C-ter"/>
    <property type="match status" value="1"/>
</dbReference>
<dbReference type="Gene3D" id="3.30.590.10">
    <property type="entry name" value="Glutamine synthetase/guanido kinase, catalytic domain"/>
    <property type="match status" value="1"/>
</dbReference>
<dbReference type="PROSITE" id="PS00181">
    <property type="entry name" value="GLNA_ATP"/>
    <property type="match status" value="1"/>
</dbReference>
<dbReference type="Pfam" id="PF00120">
    <property type="entry name" value="Gln-synt_C"/>
    <property type="match status" value="1"/>
</dbReference>
<dbReference type="InterPro" id="IPR008147">
    <property type="entry name" value="Gln_synt_N"/>
</dbReference>
<feature type="domain" description="GS catalytic" evidence="5">
    <location>
        <begin position="203"/>
        <end position="640"/>
    </location>
</feature>
<dbReference type="EC" id="6.3.1.2" evidence="6"/>
<protein>
    <submittedName>
        <fullName evidence="6">Glutamate--ammonia ligase</fullName>
        <ecNumber evidence="6">6.3.1.2</ecNumber>
    </submittedName>
</protein>
<feature type="domain" description="GS beta-grasp" evidence="4">
    <location>
        <begin position="109"/>
        <end position="198"/>
    </location>
</feature>
<dbReference type="Gene3D" id="1.20.120.1560">
    <property type="match status" value="1"/>
</dbReference>
<dbReference type="InterPro" id="IPR014746">
    <property type="entry name" value="Gln_synth/guanido_kin_cat_dom"/>
</dbReference>
<dbReference type="GO" id="GO:0006542">
    <property type="term" value="P:glutamine biosynthetic process"/>
    <property type="evidence" value="ECO:0007669"/>
    <property type="project" value="InterPro"/>
</dbReference>
<evidence type="ECO:0000256" key="3">
    <source>
        <dbReference type="SAM" id="Coils"/>
    </source>
</evidence>
<keyword evidence="7" id="KW-1185">Reference proteome</keyword>
<feature type="coiled-coil region" evidence="3">
    <location>
        <begin position="680"/>
        <end position="707"/>
    </location>
</feature>
<dbReference type="InterPro" id="IPR052725">
    <property type="entry name" value="GS_Type-3"/>
</dbReference>
<dbReference type="GO" id="GO:0004356">
    <property type="term" value="F:glutamine synthetase activity"/>
    <property type="evidence" value="ECO:0007669"/>
    <property type="project" value="UniProtKB-EC"/>
</dbReference>
<dbReference type="PANTHER" id="PTHR42974:SF1">
    <property type="entry name" value="TYPE-3 GLUTAMINE SYNTHETASE"/>
    <property type="match status" value="1"/>
</dbReference>
<name>A0A2Z4LQG9_9FLAO</name>
<evidence type="ECO:0000259" key="4">
    <source>
        <dbReference type="PROSITE" id="PS51986"/>
    </source>
</evidence>
<evidence type="ECO:0000313" key="7">
    <source>
        <dbReference type="Proteomes" id="UP000248536"/>
    </source>
</evidence>
<dbReference type="SMART" id="SM01230">
    <property type="entry name" value="Gln-synt_C"/>
    <property type="match status" value="1"/>
</dbReference>
<dbReference type="SUPFAM" id="SSF55931">
    <property type="entry name" value="Glutamine synthetase/guanido kinase"/>
    <property type="match status" value="1"/>
</dbReference>
<evidence type="ECO:0000256" key="1">
    <source>
        <dbReference type="PROSITE-ProRule" id="PRU01330"/>
    </source>
</evidence>
<dbReference type="PANTHER" id="PTHR42974">
    <property type="entry name" value="GLUTAMINE SYNTHETASE"/>
    <property type="match status" value="1"/>
</dbReference>
<evidence type="ECO:0000259" key="5">
    <source>
        <dbReference type="PROSITE" id="PS51987"/>
    </source>
</evidence>
<keyword evidence="3" id="KW-0175">Coiled coil</keyword>
<dbReference type="EMBL" id="CP030104">
    <property type="protein sequence ID" value="AWX43497.1"/>
    <property type="molecule type" value="Genomic_DNA"/>
</dbReference>
<dbReference type="InterPro" id="IPR008146">
    <property type="entry name" value="Gln_synth_cat_dom"/>
</dbReference>
<organism evidence="6 7">
    <name type="scientific">Flagellimonas maritima</name>
    <dbReference type="NCBI Taxonomy" id="1383885"/>
    <lineage>
        <taxon>Bacteria</taxon>
        <taxon>Pseudomonadati</taxon>
        <taxon>Bacteroidota</taxon>
        <taxon>Flavobacteriia</taxon>
        <taxon>Flavobacteriales</taxon>
        <taxon>Flavobacteriaceae</taxon>
        <taxon>Flagellimonas</taxon>
    </lineage>
</organism>
<comment type="similarity">
    <text evidence="1 2">Belongs to the glutamine synthetase family.</text>
</comment>
<gene>
    <name evidence="6" type="primary">glnA</name>
    <name evidence="6" type="ORF">HME9304_00485</name>
</gene>
<reference evidence="6 7" key="1">
    <citation type="submission" date="2018-06" db="EMBL/GenBank/DDBJ databases">
        <title>Spongiibacterium sp. HME9304 Genome sequencing and assembly.</title>
        <authorList>
            <person name="Kang H."/>
            <person name="Kim H."/>
            <person name="Joh K."/>
        </authorList>
    </citation>
    <scope>NUCLEOTIDE SEQUENCE [LARGE SCALE GENOMIC DNA]</scope>
    <source>
        <strain evidence="6 7">HME9304</strain>
    </source>
</reference>